<evidence type="ECO:0000256" key="4">
    <source>
        <dbReference type="ARBA" id="ARBA00023163"/>
    </source>
</evidence>
<protein>
    <recommendedName>
        <fullName evidence="7">Xylanolytic transcriptional activator regulatory domain-containing protein</fullName>
    </recommendedName>
</protein>
<dbReference type="EMBL" id="JBFXLT010000092">
    <property type="protein sequence ID" value="KAL2809297.1"/>
    <property type="molecule type" value="Genomic_DNA"/>
</dbReference>
<accession>A0ABR4H1J4</accession>
<dbReference type="Proteomes" id="UP001610334">
    <property type="component" value="Unassembled WGS sequence"/>
</dbReference>
<evidence type="ECO:0000256" key="3">
    <source>
        <dbReference type="ARBA" id="ARBA00023125"/>
    </source>
</evidence>
<feature type="domain" description="Xylanolytic transcriptional activator regulatory" evidence="7">
    <location>
        <begin position="285"/>
        <end position="354"/>
    </location>
</feature>
<dbReference type="InterPro" id="IPR052073">
    <property type="entry name" value="Amide_Lactam_Regulators"/>
</dbReference>
<keyword evidence="3" id="KW-0238">DNA-binding</keyword>
<evidence type="ECO:0000256" key="1">
    <source>
        <dbReference type="ARBA" id="ARBA00022833"/>
    </source>
</evidence>
<evidence type="ECO:0000313" key="8">
    <source>
        <dbReference type="EMBL" id="KAL2809297.1"/>
    </source>
</evidence>
<feature type="region of interest" description="Disordered" evidence="6">
    <location>
        <begin position="27"/>
        <end position="51"/>
    </location>
</feature>
<dbReference type="PANTHER" id="PTHR47171">
    <property type="entry name" value="FARA-RELATED"/>
    <property type="match status" value="1"/>
</dbReference>
<sequence>MELTWLADTPQSRRRTRALRACPSCQKRKKRCRHLGHENSTPSQSLGISSPNIPRIAARTGASSHLQESSRRANAHTASSLGISRIERFVGDLNPEAAIREKVDAPDGTHHRDRVGLWINAPINQGHDGNGEVSDTSSIRTENISKQDSDTGSILHQRYISALKACDRLPRSTIDPLAAIYFSRVNHILPLVDSELFNPDSPDARPSVFLERAICLVAAKDKAACPHLRLTPDGPLVTTRKFCSDLYNGLVCAMDAALEPDRVTRIRILALMSLHSEGYEGTEAASMHICRAIHQAQTAGLHLERPNRHPGDSLTNLFWCLWTLDKVHASIGGRPVLLADRDIGIKRPDLTSGGSRSAFNVWFALSELLATVISFYRPSADDTTGWETDYPSFEEIMGYPVRGDLDYETLGVIYELGLLELFYHAIGILSCRYRPSHRPDGSRPSYTRQGLAAVRIYSLVATECAQRLPPLPIVPYAVALSMGVSYQQYRNSKLITHIDRAKSSIEACCALLEELSTSWYSAEAMARLGRKALHQIEGRAFEDGQPGHGPPLSIVANNSQGNSASSAAPTQGILLSKPSVDSNEPHRSSERELPLPLMSERPAPMAPDEQHGDLQDSVAGDGFADIDMLFDDFLDLSLPTNFWDPVFFSTENDQDL</sequence>
<feature type="region of interest" description="Disordered" evidence="6">
    <location>
        <begin position="541"/>
        <end position="618"/>
    </location>
</feature>
<dbReference type="InterPro" id="IPR007219">
    <property type="entry name" value="XnlR_reg_dom"/>
</dbReference>
<evidence type="ECO:0000256" key="5">
    <source>
        <dbReference type="ARBA" id="ARBA00023242"/>
    </source>
</evidence>
<organism evidence="8 9">
    <name type="scientific">Aspergillus granulosus</name>
    <dbReference type="NCBI Taxonomy" id="176169"/>
    <lineage>
        <taxon>Eukaryota</taxon>
        <taxon>Fungi</taxon>
        <taxon>Dikarya</taxon>
        <taxon>Ascomycota</taxon>
        <taxon>Pezizomycotina</taxon>
        <taxon>Eurotiomycetes</taxon>
        <taxon>Eurotiomycetidae</taxon>
        <taxon>Eurotiales</taxon>
        <taxon>Aspergillaceae</taxon>
        <taxon>Aspergillus</taxon>
        <taxon>Aspergillus subgen. Nidulantes</taxon>
    </lineage>
</organism>
<reference evidence="8 9" key="1">
    <citation type="submission" date="2024-07" db="EMBL/GenBank/DDBJ databases">
        <title>Section-level genome sequencing and comparative genomics of Aspergillus sections Usti and Cavernicolus.</title>
        <authorList>
            <consortium name="Lawrence Berkeley National Laboratory"/>
            <person name="Nybo J.L."/>
            <person name="Vesth T.C."/>
            <person name="Theobald S."/>
            <person name="Frisvad J.C."/>
            <person name="Larsen T.O."/>
            <person name="Kjaerboelling I."/>
            <person name="Rothschild-Mancinelli K."/>
            <person name="Lyhne E.K."/>
            <person name="Kogle M.E."/>
            <person name="Barry K."/>
            <person name="Clum A."/>
            <person name="Na H."/>
            <person name="Ledsgaard L."/>
            <person name="Lin J."/>
            <person name="Lipzen A."/>
            <person name="Kuo A."/>
            <person name="Riley R."/>
            <person name="Mondo S."/>
            <person name="Labutti K."/>
            <person name="Haridas S."/>
            <person name="Pangalinan J."/>
            <person name="Salamov A.A."/>
            <person name="Simmons B.A."/>
            <person name="Magnuson J.K."/>
            <person name="Chen J."/>
            <person name="Drula E."/>
            <person name="Henrissat B."/>
            <person name="Wiebenga A."/>
            <person name="Lubbers R.J."/>
            <person name="Gomes A.C."/>
            <person name="Makela M.R."/>
            <person name="Stajich J."/>
            <person name="Grigoriev I.V."/>
            <person name="Mortensen U.H."/>
            <person name="De Vries R.P."/>
            <person name="Baker S.E."/>
            <person name="Andersen M.R."/>
        </authorList>
    </citation>
    <scope>NUCLEOTIDE SEQUENCE [LARGE SCALE GENOMIC DNA]</scope>
    <source>
        <strain evidence="8 9">CBS 588.65</strain>
    </source>
</reference>
<keyword evidence="5" id="KW-0539">Nucleus</keyword>
<name>A0ABR4H1J4_9EURO</name>
<feature type="compositionally biased region" description="Low complexity" evidence="6">
    <location>
        <begin position="556"/>
        <end position="568"/>
    </location>
</feature>
<dbReference type="CDD" id="cd12148">
    <property type="entry name" value="fungal_TF_MHR"/>
    <property type="match status" value="1"/>
</dbReference>
<evidence type="ECO:0000259" key="7">
    <source>
        <dbReference type="SMART" id="SM00906"/>
    </source>
</evidence>
<evidence type="ECO:0000256" key="6">
    <source>
        <dbReference type="SAM" id="MobiDB-lite"/>
    </source>
</evidence>
<keyword evidence="9" id="KW-1185">Reference proteome</keyword>
<dbReference type="SMART" id="SM00906">
    <property type="entry name" value="Fungal_trans"/>
    <property type="match status" value="1"/>
</dbReference>
<keyword evidence="1" id="KW-0862">Zinc</keyword>
<evidence type="ECO:0000256" key="2">
    <source>
        <dbReference type="ARBA" id="ARBA00023015"/>
    </source>
</evidence>
<feature type="compositionally biased region" description="Basic and acidic residues" evidence="6">
    <location>
        <begin position="583"/>
        <end position="593"/>
    </location>
</feature>
<comment type="caution">
    <text evidence="8">The sequence shown here is derived from an EMBL/GenBank/DDBJ whole genome shotgun (WGS) entry which is preliminary data.</text>
</comment>
<dbReference type="Pfam" id="PF04082">
    <property type="entry name" value="Fungal_trans"/>
    <property type="match status" value="1"/>
</dbReference>
<keyword evidence="2" id="KW-0805">Transcription regulation</keyword>
<dbReference type="PANTHER" id="PTHR47171:SF6">
    <property type="entry name" value="SPECIFIC TRANSCRIPTION FACTOR, PUTATIVE (AFU_ORTHOLOGUE AFUA_2G06130)-RELATED"/>
    <property type="match status" value="1"/>
</dbReference>
<gene>
    <name evidence="8" type="ORF">BJX63DRAFT_423974</name>
</gene>
<proteinExistence type="predicted"/>
<evidence type="ECO:0000313" key="9">
    <source>
        <dbReference type="Proteomes" id="UP001610334"/>
    </source>
</evidence>
<keyword evidence="4" id="KW-0804">Transcription</keyword>
<feature type="compositionally biased region" description="Polar residues" evidence="6">
    <location>
        <begin position="38"/>
        <end position="51"/>
    </location>
</feature>